<dbReference type="Proteomes" id="UP000294813">
    <property type="component" value="Unassembled WGS sequence"/>
</dbReference>
<dbReference type="OrthoDB" id="1681124at2"/>
<dbReference type="AlphaFoldDB" id="A0A4R2RUU4"/>
<organism evidence="3 4">
    <name type="scientific">Heliophilum fasciatum</name>
    <dbReference type="NCBI Taxonomy" id="35700"/>
    <lineage>
        <taxon>Bacteria</taxon>
        <taxon>Bacillati</taxon>
        <taxon>Bacillota</taxon>
        <taxon>Clostridia</taxon>
        <taxon>Eubacteriales</taxon>
        <taxon>Heliobacteriaceae</taxon>
        <taxon>Heliophilum</taxon>
    </lineage>
</organism>
<feature type="transmembrane region" description="Helical" evidence="2">
    <location>
        <begin position="33"/>
        <end position="54"/>
    </location>
</feature>
<dbReference type="InterPro" id="IPR014245">
    <property type="entry name" value="Spore_III_AF"/>
</dbReference>
<evidence type="ECO:0000313" key="4">
    <source>
        <dbReference type="Proteomes" id="UP000294813"/>
    </source>
</evidence>
<protein>
    <submittedName>
        <fullName evidence="3">Stage III sporulation protein AF</fullName>
    </submittedName>
</protein>
<dbReference type="EMBL" id="SLXT01000005">
    <property type="protein sequence ID" value="TCP67164.1"/>
    <property type="molecule type" value="Genomic_DNA"/>
</dbReference>
<evidence type="ECO:0000256" key="2">
    <source>
        <dbReference type="SAM" id="Phobius"/>
    </source>
</evidence>
<evidence type="ECO:0000313" key="3">
    <source>
        <dbReference type="EMBL" id="TCP67164.1"/>
    </source>
</evidence>
<evidence type="ECO:0000256" key="1">
    <source>
        <dbReference type="SAM" id="MobiDB-lite"/>
    </source>
</evidence>
<keyword evidence="4" id="KW-1185">Reference proteome</keyword>
<proteinExistence type="predicted"/>
<feature type="region of interest" description="Disordered" evidence="1">
    <location>
        <begin position="166"/>
        <end position="189"/>
    </location>
</feature>
<accession>A0A4R2RUU4</accession>
<sequence>MTVLREMIQQIILIVLVGTLIDMLLPTGRLQPLVRLVAGIFIMVAVLTPIMSWLSQPNWAETLSMRSNAVADGGYQAVREQGEAMRQEAGAQAAVEAQGRLARQIEAVAMMKSGVQEARADVQMETEGNRSGEIREIRVTLRRGVAEAVEPVMVPDMGGASVETGGAVATAGGAPSPAGGRADAGAPAGKGDEGLVRALSGLYGVPAERVYVVWE</sequence>
<keyword evidence="2" id="KW-0472">Membrane</keyword>
<name>A0A4R2RUU4_9FIRM</name>
<keyword evidence="2" id="KW-0812">Transmembrane</keyword>
<comment type="caution">
    <text evidence="3">The sequence shown here is derived from an EMBL/GenBank/DDBJ whole genome shotgun (WGS) entry which is preliminary data.</text>
</comment>
<gene>
    <name evidence="3" type="ORF">EDD73_10559</name>
</gene>
<reference evidence="3 4" key="1">
    <citation type="submission" date="2019-03" db="EMBL/GenBank/DDBJ databases">
        <title>Genomic Encyclopedia of Type Strains, Phase IV (KMG-IV): sequencing the most valuable type-strain genomes for metagenomic binning, comparative biology and taxonomic classification.</title>
        <authorList>
            <person name="Goeker M."/>
        </authorList>
    </citation>
    <scope>NUCLEOTIDE SEQUENCE [LARGE SCALE GENOMIC DNA]</scope>
    <source>
        <strain evidence="3 4">DSM 11170</strain>
    </source>
</reference>
<keyword evidence="2" id="KW-1133">Transmembrane helix</keyword>
<dbReference type="Pfam" id="PF09581">
    <property type="entry name" value="Spore_III_AF"/>
    <property type="match status" value="1"/>
</dbReference>